<dbReference type="Proteomes" id="UP000460561">
    <property type="component" value="Unassembled WGS sequence"/>
</dbReference>
<reference evidence="1 2" key="1">
    <citation type="submission" date="2019-12" db="EMBL/GenBank/DDBJ databases">
        <title>Genomic-based taxomic classification of the family Erythrobacteraceae.</title>
        <authorList>
            <person name="Xu L."/>
        </authorList>
    </citation>
    <scope>NUCLEOTIDE SEQUENCE [LARGE SCALE GENOMIC DNA]</scope>
    <source>
        <strain evidence="1 2">DSM 18604</strain>
    </source>
</reference>
<accession>A0A845AID6</accession>
<proteinExistence type="predicted"/>
<keyword evidence="2" id="KW-1185">Reference proteome</keyword>
<comment type="caution">
    <text evidence="1">The sequence shown here is derived from an EMBL/GenBank/DDBJ whole genome shotgun (WGS) entry which is preliminary data.</text>
</comment>
<dbReference type="OrthoDB" id="7595119at2"/>
<organism evidence="1 2">
    <name type="scientific">Altericroceibacterium indicum</name>
    <dbReference type="NCBI Taxonomy" id="374177"/>
    <lineage>
        <taxon>Bacteria</taxon>
        <taxon>Pseudomonadati</taxon>
        <taxon>Pseudomonadota</taxon>
        <taxon>Alphaproteobacteria</taxon>
        <taxon>Sphingomonadales</taxon>
        <taxon>Erythrobacteraceae</taxon>
        <taxon>Altericroceibacterium</taxon>
    </lineage>
</organism>
<sequence length="134" mass="14744">MRSFSVQPGRWLVAGLALAGAVPALAAGGKLAMLDSLDKGMWELRVRGNERLERICMRNGREFIQVEHRQPGCERFVVKDSPNEVIVQYTCHGNGYGRTSIRKEASGLAQLKSQGISNGRPFSIDAELRRVGSC</sequence>
<protein>
    <recommendedName>
        <fullName evidence="3">DUF3617 family protein</fullName>
    </recommendedName>
</protein>
<evidence type="ECO:0000313" key="2">
    <source>
        <dbReference type="Proteomes" id="UP000460561"/>
    </source>
</evidence>
<evidence type="ECO:0000313" key="1">
    <source>
        <dbReference type="EMBL" id="MXP26868.1"/>
    </source>
</evidence>
<gene>
    <name evidence="1" type="ORF">GRI39_12580</name>
</gene>
<dbReference type="AlphaFoldDB" id="A0A845AID6"/>
<name>A0A845AID6_9SPHN</name>
<dbReference type="EMBL" id="WTYQ01000005">
    <property type="protein sequence ID" value="MXP26868.1"/>
    <property type="molecule type" value="Genomic_DNA"/>
</dbReference>
<evidence type="ECO:0008006" key="3">
    <source>
        <dbReference type="Google" id="ProtNLM"/>
    </source>
</evidence>